<sequence length="408" mass="44835">MFRKLKWKLVRFNMALLSLVFIAIFAVTAVLMIAANEQQTQMTLNAALHMRDDGGRQPPPVMGAIRVILDEQQEVATFSAPPGVSAELVQQATEMAQEQEQERGNFSLDTYHFSYAFDREHAHLVLLDQTGSIATQRNILLILFGVTILSLLLLFGLSTLFATRTVRPVKEAFDRQKNFVADASHELKTPLAILNANLSVLAENGTESVASQDQWISAMQVQITRMNGLINDMLTLAKLDHDQDAIPTRAVDFSRLTTGCLLSFEAVAYEKGVEIRSRISEHLMVNGSPERFSRLVDILLDNAVKHTPSGGIVEVVLSREKNHAVLSVRNSGEEISPDALPHVFDRFYRADSARSRETGGYGLGLAIAKSIVENAHGKISAESADNHTTFSVELPIYAEAHPGSGADA</sequence>
<keyword evidence="5" id="KW-0808">Transferase</keyword>
<dbReference type="EMBL" id="JAKNHQ010000001">
    <property type="protein sequence ID" value="MCG4609436.1"/>
    <property type="molecule type" value="Genomic_DNA"/>
</dbReference>
<accession>A0ABS9MFB6</accession>
<evidence type="ECO:0000256" key="6">
    <source>
        <dbReference type="ARBA" id="ARBA00022777"/>
    </source>
</evidence>
<dbReference type="InterPro" id="IPR036890">
    <property type="entry name" value="HATPase_C_sf"/>
</dbReference>
<dbReference type="Gene3D" id="1.10.287.130">
    <property type="match status" value="1"/>
</dbReference>
<comment type="catalytic activity">
    <reaction evidence="1">
        <text>ATP + protein L-histidine = ADP + protein N-phospho-L-histidine.</text>
        <dbReference type="EC" id="2.7.13.3"/>
    </reaction>
</comment>
<keyword evidence="11" id="KW-1185">Reference proteome</keyword>
<comment type="caution">
    <text evidence="10">The sequence shown here is derived from an EMBL/GenBank/DDBJ whole genome shotgun (WGS) entry which is preliminary data.</text>
</comment>
<keyword evidence="4" id="KW-0597">Phosphoprotein</keyword>
<keyword evidence="6 10" id="KW-0418">Kinase</keyword>
<keyword evidence="8" id="KW-1133">Transmembrane helix</keyword>
<evidence type="ECO:0000256" key="4">
    <source>
        <dbReference type="ARBA" id="ARBA00022553"/>
    </source>
</evidence>
<dbReference type="RefSeq" id="WP_087234983.1">
    <property type="nucleotide sequence ID" value="NZ_JAKNHQ010000001.1"/>
</dbReference>
<dbReference type="SUPFAM" id="SSF55874">
    <property type="entry name" value="ATPase domain of HSP90 chaperone/DNA topoisomerase II/histidine kinase"/>
    <property type="match status" value="1"/>
</dbReference>
<evidence type="ECO:0000256" key="8">
    <source>
        <dbReference type="SAM" id="Phobius"/>
    </source>
</evidence>
<feature type="transmembrane region" description="Helical" evidence="8">
    <location>
        <begin position="12"/>
        <end position="35"/>
    </location>
</feature>
<dbReference type="PROSITE" id="PS50109">
    <property type="entry name" value="HIS_KIN"/>
    <property type="match status" value="1"/>
</dbReference>
<dbReference type="GO" id="GO:0016301">
    <property type="term" value="F:kinase activity"/>
    <property type="evidence" value="ECO:0007669"/>
    <property type="project" value="UniProtKB-KW"/>
</dbReference>
<evidence type="ECO:0000313" key="11">
    <source>
        <dbReference type="Proteomes" id="UP001298681"/>
    </source>
</evidence>
<gene>
    <name evidence="10" type="ORF">L0P57_00550</name>
</gene>
<dbReference type="SMART" id="SM00388">
    <property type="entry name" value="HisKA"/>
    <property type="match status" value="1"/>
</dbReference>
<dbReference type="Pfam" id="PF02518">
    <property type="entry name" value="HATPase_c"/>
    <property type="match status" value="1"/>
</dbReference>
<proteinExistence type="predicted"/>
<dbReference type="Proteomes" id="UP001298681">
    <property type="component" value="Unassembled WGS sequence"/>
</dbReference>
<dbReference type="EC" id="2.7.13.3" evidence="3"/>
<evidence type="ECO:0000256" key="2">
    <source>
        <dbReference type="ARBA" id="ARBA00004370"/>
    </source>
</evidence>
<dbReference type="PRINTS" id="PR00344">
    <property type="entry name" value="BCTRLSENSOR"/>
</dbReference>
<organism evidence="10 11">
    <name type="scientific">Anaeromassilibacillus senegalensis</name>
    <dbReference type="NCBI Taxonomy" id="1673717"/>
    <lineage>
        <taxon>Bacteria</taxon>
        <taxon>Bacillati</taxon>
        <taxon>Bacillota</taxon>
        <taxon>Clostridia</taxon>
        <taxon>Eubacteriales</taxon>
        <taxon>Acutalibacteraceae</taxon>
        <taxon>Anaeromassilibacillus</taxon>
    </lineage>
</organism>
<keyword evidence="7" id="KW-0902">Two-component regulatory system</keyword>
<dbReference type="Gene3D" id="3.30.565.10">
    <property type="entry name" value="Histidine kinase-like ATPase, C-terminal domain"/>
    <property type="match status" value="1"/>
</dbReference>
<evidence type="ECO:0000313" key="10">
    <source>
        <dbReference type="EMBL" id="MCG4609436.1"/>
    </source>
</evidence>
<feature type="domain" description="Histidine kinase" evidence="9">
    <location>
        <begin position="182"/>
        <end position="398"/>
    </location>
</feature>
<dbReference type="Pfam" id="PF00512">
    <property type="entry name" value="HisKA"/>
    <property type="match status" value="1"/>
</dbReference>
<dbReference type="PANTHER" id="PTHR45453">
    <property type="entry name" value="PHOSPHATE REGULON SENSOR PROTEIN PHOR"/>
    <property type="match status" value="1"/>
</dbReference>
<dbReference type="InterPro" id="IPR050351">
    <property type="entry name" value="BphY/WalK/GraS-like"/>
</dbReference>
<dbReference type="PANTHER" id="PTHR45453:SF1">
    <property type="entry name" value="PHOSPHATE REGULON SENSOR PROTEIN PHOR"/>
    <property type="match status" value="1"/>
</dbReference>
<evidence type="ECO:0000256" key="1">
    <source>
        <dbReference type="ARBA" id="ARBA00000085"/>
    </source>
</evidence>
<keyword evidence="8" id="KW-0472">Membrane</keyword>
<dbReference type="SUPFAM" id="SSF47384">
    <property type="entry name" value="Homodimeric domain of signal transducing histidine kinase"/>
    <property type="match status" value="1"/>
</dbReference>
<evidence type="ECO:0000256" key="5">
    <source>
        <dbReference type="ARBA" id="ARBA00022679"/>
    </source>
</evidence>
<dbReference type="InterPro" id="IPR003661">
    <property type="entry name" value="HisK_dim/P_dom"/>
</dbReference>
<reference evidence="10 11" key="1">
    <citation type="submission" date="2022-01" db="EMBL/GenBank/DDBJ databases">
        <title>Collection of gut derived symbiotic bacterial strains cultured from healthy donors.</title>
        <authorList>
            <person name="Lin H."/>
            <person name="Kohout C."/>
            <person name="Waligurski E."/>
            <person name="Pamer E.G."/>
        </authorList>
    </citation>
    <scope>NUCLEOTIDE SEQUENCE [LARGE SCALE GENOMIC DNA]</scope>
    <source>
        <strain evidence="10 11">DFI.7.58</strain>
    </source>
</reference>
<dbReference type="InterPro" id="IPR004358">
    <property type="entry name" value="Sig_transdc_His_kin-like_C"/>
</dbReference>
<dbReference type="InterPro" id="IPR005467">
    <property type="entry name" value="His_kinase_dom"/>
</dbReference>
<evidence type="ECO:0000259" key="9">
    <source>
        <dbReference type="PROSITE" id="PS50109"/>
    </source>
</evidence>
<comment type="subcellular location">
    <subcellularLocation>
        <location evidence="2">Membrane</location>
    </subcellularLocation>
</comment>
<name>A0ABS9MFB6_9FIRM</name>
<feature type="transmembrane region" description="Helical" evidence="8">
    <location>
        <begin position="139"/>
        <end position="162"/>
    </location>
</feature>
<dbReference type="SMART" id="SM00387">
    <property type="entry name" value="HATPase_c"/>
    <property type="match status" value="1"/>
</dbReference>
<protein>
    <recommendedName>
        <fullName evidence="3">histidine kinase</fullName>
        <ecNumber evidence="3">2.7.13.3</ecNumber>
    </recommendedName>
</protein>
<dbReference type="InterPro" id="IPR003594">
    <property type="entry name" value="HATPase_dom"/>
</dbReference>
<keyword evidence="8" id="KW-0812">Transmembrane</keyword>
<dbReference type="CDD" id="cd00082">
    <property type="entry name" value="HisKA"/>
    <property type="match status" value="1"/>
</dbReference>
<evidence type="ECO:0000256" key="7">
    <source>
        <dbReference type="ARBA" id="ARBA00023012"/>
    </source>
</evidence>
<dbReference type="InterPro" id="IPR036097">
    <property type="entry name" value="HisK_dim/P_sf"/>
</dbReference>
<evidence type="ECO:0000256" key="3">
    <source>
        <dbReference type="ARBA" id="ARBA00012438"/>
    </source>
</evidence>